<keyword evidence="7" id="KW-0520">NAD</keyword>
<evidence type="ECO:0000313" key="10">
    <source>
        <dbReference type="EMBL" id="GAH54938.1"/>
    </source>
</evidence>
<evidence type="ECO:0000256" key="5">
    <source>
        <dbReference type="ARBA" id="ARBA00022833"/>
    </source>
</evidence>
<sequence>MKKNNLYNLSGEIKNCLPEKMKEKSKRSKLEEFLNIDIKNIIKDDARLIVEDLRDELAKHNYYYYIKDNPVISDHQYDMLLRNLSMIEKKYPELITEDSPTQRIGAPLEGGFSTVEHGERMLSLQDAFDYQELNDFLTRIYKDLIRGENEVEFICELKIDGSAVALVYEDGKFARGAP</sequence>
<dbReference type="SMART" id="SM00532">
    <property type="entry name" value="LIGANc"/>
    <property type="match status" value="1"/>
</dbReference>
<dbReference type="AlphaFoldDB" id="X1IBI1"/>
<dbReference type="GO" id="GO:0006281">
    <property type="term" value="P:DNA repair"/>
    <property type="evidence" value="ECO:0007669"/>
    <property type="project" value="UniProtKB-KW"/>
</dbReference>
<reference evidence="10" key="1">
    <citation type="journal article" date="2014" name="Front. Microbiol.">
        <title>High frequency of phylogenetically diverse reductive dehalogenase-homologous genes in deep subseafloor sedimentary metagenomes.</title>
        <authorList>
            <person name="Kawai M."/>
            <person name="Futagami T."/>
            <person name="Toyoda A."/>
            <person name="Takaki Y."/>
            <person name="Nishi S."/>
            <person name="Hori S."/>
            <person name="Arai W."/>
            <person name="Tsubouchi T."/>
            <person name="Morono Y."/>
            <person name="Uchiyama I."/>
            <person name="Ito T."/>
            <person name="Fujiyama A."/>
            <person name="Inagaki F."/>
            <person name="Takami H."/>
        </authorList>
    </citation>
    <scope>NUCLEOTIDE SEQUENCE</scope>
    <source>
        <strain evidence="10">Expedition CK06-06</strain>
    </source>
</reference>
<evidence type="ECO:0000256" key="2">
    <source>
        <dbReference type="ARBA" id="ARBA00022705"/>
    </source>
</evidence>
<protein>
    <recommendedName>
        <fullName evidence="9">NAD-dependent DNA ligase N-terminal domain-containing protein</fullName>
    </recommendedName>
</protein>
<keyword evidence="2" id="KW-0235">DNA replication</keyword>
<evidence type="ECO:0000256" key="7">
    <source>
        <dbReference type="ARBA" id="ARBA00023027"/>
    </source>
</evidence>
<dbReference type="FunFam" id="1.10.287.610:FF:000002">
    <property type="entry name" value="DNA ligase"/>
    <property type="match status" value="1"/>
</dbReference>
<accession>X1IBI1</accession>
<dbReference type="InterPro" id="IPR013840">
    <property type="entry name" value="DNAligase_N"/>
</dbReference>
<evidence type="ECO:0000259" key="9">
    <source>
        <dbReference type="SMART" id="SM00532"/>
    </source>
</evidence>
<evidence type="ECO:0000256" key="6">
    <source>
        <dbReference type="ARBA" id="ARBA00022842"/>
    </source>
</evidence>
<dbReference type="InterPro" id="IPR013839">
    <property type="entry name" value="DNAligase_adenylation"/>
</dbReference>
<organism evidence="10">
    <name type="scientific">marine sediment metagenome</name>
    <dbReference type="NCBI Taxonomy" id="412755"/>
    <lineage>
        <taxon>unclassified sequences</taxon>
        <taxon>metagenomes</taxon>
        <taxon>ecological metagenomes</taxon>
    </lineage>
</organism>
<keyword evidence="1" id="KW-0436">Ligase</keyword>
<proteinExistence type="predicted"/>
<dbReference type="EMBL" id="BARU01019627">
    <property type="protein sequence ID" value="GAH54938.1"/>
    <property type="molecule type" value="Genomic_DNA"/>
</dbReference>
<gene>
    <name evidence="10" type="ORF">S03H2_32306</name>
</gene>
<dbReference type="GO" id="GO:0006260">
    <property type="term" value="P:DNA replication"/>
    <property type="evidence" value="ECO:0007669"/>
    <property type="project" value="UniProtKB-KW"/>
</dbReference>
<feature type="non-terminal residue" evidence="10">
    <location>
        <position position="178"/>
    </location>
</feature>
<evidence type="ECO:0000256" key="4">
    <source>
        <dbReference type="ARBA" id="ARBA00022763"/>
    </source>
</evidence>
<evidence type="ECO:0000256" key="1">
    <source>
        <dbReference type="ARBA" id="ARBA00022598"/>
    </source>
</evidence>
<keyword evidence="6" id="KW-0460">Magnesium</keyword>
<evidence type="ECO:0000256" key="3">
    <source>
        <dbReference type="ARBA" id="ARBA00022723"/>
    </source>
</evidence>
<dbReference type="GO" id="GO:0003911">
    <property type="term" value="F:DNA ligase (NAD+) activity"/>
    <property type="evidence" value="ECO:0007669"/>
    <property type="project" value="InterPro"/>
</dbReference>
<keyword evidence="4" id="KW-0227">DNA damage</keyword>
<feature type="domain" description="NAD-dependent DNA ligase N-terminal" evidence="9">
    <location>
        <begin position="45"/>
        <end position="177"/>
    </location>
</feature>
<keyword evidence="3" id="KW-0479">Metal-binding</keyword>
<dbReference type="Gene3D" id="1.10.287.610">
    <property type="entry name" value="Helix hairpin bin"/>
    <property type="match status" value="1"/>
</dbReference>
<dbReference type="Pfam" id="PF22745">
    <property type="entry name" value="Nlig-Ia"/>
    <property type="match status" value="1"/>
</dbReference>
<dbReference type="SUPFAM" id="SSF56091">
    <property type="entry name" value="DNA ligase/mRNA capping enzyme, catalytic domain"/>
    <property type="match status" value="1"/>
</dbReference>
<dbReference type="Pfam" id="PF01653">
    <property type="entry name" value="DNA_ligase_aden"/>
    <property type="match status" value="1"/>
</dbReference>
<keyword evidence="5" id="KW-0862">Zinc</keyword>
<comment type="caution">
    <text evidence="10">The sequence shown here is derived from an EMBL/GenBank/DDBJ whole genome shotgun (WGS) entry which is preliminary data.</text>
</comment>
<evidence type="ECO:0000256" key="8">
    <source>
        <dbReference type="ARBA" id="ARBA00023204"/>
    </source>
</evidence>
<dbReference type="GO" id="GO:0046872">
    <property type="term" value="F:metal ion binding"/>
    <property type="evidence" value="ECO:0007669"/>
    <property type="project" value="UniProtKB-KW"/>
</dbReference>
<dbReference type="Gene3D" id="3.30.470.30">
    <property type="entry name" value="DNA ligase/mRNA capping enzyme"/>
    <property type="match status" value="1"/>
</dbReference>
<name>X1IBI1_9ZZZZ</name>
<keyword evidence="8" id="KW-0234">DNA repair</keyword>